<protein>
    <submittedName>
        <fullName evidence="2">Uncharacterized protein</fullName>
    </submittedName>
</protein>
<comment type="caution">
    <text evidence="2">The sequence shown here is derived from an EMBL/GenBank/DDBJ whole genome shotgun (WGS) entry which is preliminary data.</text>
</comment>
<name>A0ABR4I8M3_9EURO</name>
<reference evidence="2 3" key="1">
    <citation type="submission" date="2024-07" db="EMBL/GenBank/DDBJ databases">
        <title>Section-level genome sequencing and comparative genomics of Aspergillus sections Usti and Cavernicolus.</title>
        <authorList>
            <consortium name="Lawrence Berkeley National Laboratory"/>
            <person name="Nybo J.L."/>
            <person name="Vesth T.C."/>
            <person name="Theobald S."/>
            <person name="Frisvad J.C."/>
            <person name="Larsen T.O."/>
            <person name="Kjaerboelling I."/>
            <person name="Rothschild-Mancinelli K."/>
            <person name="Lyhne E.K."/>
            <person name="Kogle M.E."/>
            <person name="Barry K."/>
            <person name="Clum A."/>
            <person name="Na H."/>
            <person name="Ledsgaard L."/>
            <person name="Lin J."/>
            <person name="Lipzen A."/>
            <person name="Kuo A."/>
            <person name="Riley R."/>
            <person name="Mondo S."/>
            <person name="LaButti K."/>
            <person name="Haridas S."/>
            <person name="Pangalinan J."/>
            <person name="Salamov A.A."/>
            <person name="Simmons B.A."/>
            <person name="Magnuson J.K."/>
            <person name="Chen J."/>
            <person name="Drula E."/>
            <person name="Henrissat B."/>
            <person name="Wiebenga A."/>
            <person name="Lubbers R.J."/>
            <person name="Gomes A.C."/>
            <person name="Makela M.R."/>
            <person name="Stajich J."/>
            <person name="Grigoriev I.V."/>
            <person name="Mortensen U.H."/>
            <person name="De vries R.P."/>
            <person name="Baker S.E."/>
            <person name="Andersen M.R."/>
        </authorList>
    </citation>
    <scope>NUCLEOTIDE SEQUENCE [LARGE SCALE GENOMIC DNA]</scope>
    <source>
        <strain evidence="2 3">CBS 600.67</strain>
    </source>
</reference>
<keyword evidence="1" id="KW-0812">Transmembrane</keyword>
<keyword evidence="3" id="KW-1185">Reference proteome</keyword>
<feature type="transmembrane region" description="Helical" evidence="1">
    <location>
        <begin position="41"/>
        <end position="64"/>
    </location>
</feature>
<proteinExistence type="predicted"/>
<sequence length="68" mass="7749">MSAYHQSPFVHDILPERAASCKRIFDSCDPPRKATSSRRQAPLLLGFPLVMVQYSFSFSLYYLALHSV</sequence>
<dbReference type="Proteomes" id="UP001610335">
    <property type="component" value="Unassembled WGS sequence"/>
</dbReference>
<evidence type="ECO:0000313" key="3">
    <source>
        <dbReference type="Proteomes" id="UP001610335"/>
    </source>
</evidence>
<evidence type="ECO:0000256" key="1">
    <source>
        <dbReference type="SAM" id="Phobius"/>
    </source>
</evidence>
<gene>
    <name evidence="2" type="ORF">BDW59DRAFT_89804</name>
</gene>
<accession>A0ABR4I8M3</accession>
<dbReference type="EMBL" id="JBFXLS010000047">
    <property type="protein sequence ID" value="KAL2824006.1"/>
    <property type="molecule type" value="Genomic_DNA"/>
</dbReference>
<evidence type="ECO:0000313" key="2">
    <source>
        <dbReference type="EMBL" id="KAL2824006.1"/>
    </source>
</evidence>
<keyword evidence="1" id="KW-0472">Membrane</keyword>
<organism evidence="2 3">
    <name type="scientific">Aspergillus cavernicola</name>
    <dbReference type="NCBI Taxonomy" id="176166"/>
    <lineage>
        <taxon>Eukaryota</taxon>
        <taxon>Fungi</taxon>
        <taxon>Dikarya</taxon>
        <taxon>Ascomycota</taxon>
        <taxon>Pezizomycotina</taxon>
        <taxon>Eurotiomycetes</taxon>
        <taxon>Eurotiomycetidae</taxon>
        <taxon>Eurotiales</taxon>
        <taxon>Aspergillaceae</taxon>
        <taxon>Aspergillus</taxon>
        <taxon>Aspergillus subgen. Nidulantes</taxon>
    </lineage>
</organism>
<keyword evidence="1" id="KW-1133">Transmembrane helix</keyword>